<evidence type="ECO:0000313" key="1">
    <source>
        <dbReference type="EMBL" id="KAG9342012.1"/>
    </source>
</evidence>
<sequence>MSRDRYSLAACNSAVTSRLSRKGGIQCDSTFPCPRTPYSHSKLSCPSLHRSDYDLEYECYQDDFYDSALCLKRTKEMWGKMLFSCPCLLSCLLFDLTSHPGPD</sequence>
<gene>
    <name evidence="1" type="ORF">JZ751_018330</name>
</gene>
<reference evidence="1" key="1">
    <citation type="thesis" date="2021" institute="BYU ScholarsArchive" country="Provo, UT, USA">
        <title>Applications of and Algorithms for Genome Assembly and Genomic Analyses with an Emphasis on Marine Teleosts.</title>
        <authorList>
            <person name="Pickett B.D."/>
        </authorList>
    </citation>
    <scope>NUCLEOTIDE SEQUENCE</scope>
    <source>
        <strain evidence="1">HI-2016</strain>
    </source>
</reference>
<dbReference type="OrthoDB" id="9042265at2759"/>
<comment type="caution">
    <text evidence="1">The sequence shown here is derived from an EMBL/GenBank/DDBJ whole genome shotgun (WGS) entry which is preliminary data.</text>
</comment>
<name>A0A8T2NWR1_9TELE</name>
<protein>
    <submittedName>
        <fullName evidence="1">Uncharacterized protein</fullName>
    </submittedName>
</protein>
<dbReference type="Proteomes" id="UP000824540">
    <property type="component" value="Unassembled WGS sequence"/>
</dbReference>
<proteinExistence type="predicted"/>
<evidence type="ECO:0000313" key="2">
    <source>
        <dbReference type="Proteomes" id="UP000824540"/>
    </source>
</evidence>
<keyword evidence="2" id="KW-1185">Reference proteome</keyword>
<dbReference type="AlphaFoldDB" id="A0A8T2NWR1"/>
<accession>A0A8T2NWR1</accession>
<organism evidence="1 2">
    <name type="scientific">Albula glossodonta</name>
    <name type="common">roundjaw bonefish</name>
    <dbReference type="NCBI Taxonomy" id="121402"/>
    <lineage>
        <taxon>Eukaryota</taxon>
        <taxon>Metazoa</taxon>
        <taxon>Chordata</taxon>
        <taxon>Craniata</taxon>
        <taxon>Vertebrata</taxon>
        <taxon>Euteleostomi</taxon>
        <taxon>Actinopterygii</taxon>
        <taxon>Neopterygii</taxon>
        <taxon>Teleostei</taxon>
        <taxon>Albuliformes</taxon>
        <taxon>Albulidae</taxon>
        <taxon>Albula</taxon>
    </lineage>
</organism>
<dbReference type="EMBL" id="JAFBMS010000031">
    <property type="protein sequence ID" value="KAG9342012.1"/>
    <property type="molecule type" value="Genomic_DNA"/>
</dbReference>